<keyword evidence="2" id="KW-1185">Reference proteome</keyword>
<name>A0AAF0U274_SOLVR</name>
<evidence type="ECO:0000313" key="1">
    <source>
        <dbReference type="EMBL" id="WMV37930.1"/>
    </source>
</evidence>
<organism evidence="1 2">
    <name type="scientific">Solanum verrucosum</name>
    <dbReference type="NCBI Taxonomy" id="315347"/>
    <lineage>
        <taxon>Eukaryota</taxon>
        <taxon>Viridiplantae</taxon>
        <taxon>Streptophyta</taxon>
        <taxon>Embryophyta</taxon>
        <taxon>Tracheophyta</taxon>
        <taxon>Spermatophyta</taxon>
        <taxon>Magnoliopsida</taxon>
        <taxon>eudicotyledons</taxon>
        <taxon>Gunneridae</taxon>
        <taxon>Pentapetalae</taxon>
        <taxon>asterids</taxon>
        <taxon>lamiids</taxon>
        <taxon>Solanales</taxon>
        <taxon>Solanaceae</taxon>
        <taxon>Solanoideae</taxon>
        <taxon>Solaneae</taxon>
        <taxon>Solanum</taxon>
    </lineage>
</organism>
<dbReference type="AlphaFoldDB" id="A0AAF0U274"/>
<reference evidence="1" key="1">
    <citation type="submission" date="2023-08" db="EMBL/GenBank/DDBJ databases">
        <title>A de novo genome assembly of Solanum verrucosum Schlechtendal, a Mexican diploid species geographically isolated from the other diploid A-genome species in potato relatives.</title>
        <authorList>
            <person name="Hosaka K."/>
        </authorList>
    </citation>
    <scope>NUCLEOTIDE SEQUENCE</scope>
    <source>
        <tissue evidence="1">Young leaves</tissue>
    </source>
</reference>
<dbReference type="Proteomes" id="UP001234989">
    <property type="component" value="Chromosome 7"/>
</dbReference>
<dbReference type="EMBL" id="CP133618">
    <property type="protein sequence ID" value="WMV37930.1"/>
    <property type="molecule type" value="Genomic_DNA"/>
</dbReference>
<evidence type="ECO:0000313" key="2">
    <source>
        <dbReference type="Proteomes" id="UP001234989"/>
    </source>
</evidence>
<evidence type="ECO:0008006" key="3">
    <source>
        <dbReference type="Google" id="ProtNLM"/>
    </source>
</evidence>
<gene>
    <name evidence="1" type="ORF">MTR67_031315</name>
</gene>
<proteinExistence type="predicted"/>
<accession>A0AAF0U274</accession>
<protein>
    <recommendedName>
        <fullName evidence="3">Gag-pol polyprotein</fullName>
    </recommendedName>
</protein>
<sequence>MKSRSQLLLIRHNLPFIKNGTKFFSVSFYLSDNHIDLCTSDLFGQQRENQQEVADTSRICEFLRMNTPSFTGSSVTEDPESFVEKLQKVFEVMHVIDVERVELVAYQLKGVARIWFD</sequence>